<dbReference type="Pfam" id="PF00069">
    <property type="entry name" value="Pkinase"/>
    <property type="match status" value="1"/>
</dbReference>
<dbReference type="InterPro" id="IPR011009">
    <property type="entry name" value="Kinase-like_dom_sf"/>
</dbReference>
<evidence type="ECO:0000256" key="3">
    <source>
        <dbReference type="ARBA" id="ARBA00022679"/>
    </source>
</evidence>
<keyword evidence="4" id="KW-0547">Nucleotide-binding</keyword>
<sequence>MPDFRVSGYEILEVINEGAFGVVYKAKDKTTNETVAIKADHDGLSNSALIEVDVLESLPRHTNIVGFKKRVVEGDSLLVVMEYLEWDLKTMREKLRTPFPPDLIKALIFEILAGVAFLHDHGFVHRDLKPANVLFGSKNRTKICDFGVSARLGCLWGGGVGTMLYKAPEILADWHSYTSGVDVWSVGCMMAEFVLDKPLFNGRSDAHQLECIRSLVCGPISLVPLYMAMSVSLSGATKLSRSGLDLLEKLLAFYPWHRISARDALNHPWFKEDL</sequence>
<keyword evidence="9" id="KW-1185">Reference proteome</keyword>
<comment type="caution">
    <text evidence="8">The sequence shown here is derived from an EMBL/GenBank/DDBJ whole genome shotgun (WGS) entry which is preliminary data.</text>
</comment>
<dbReference type="Gene3D" id="3.30.200.20">
    <property type="entry name" value="Phosphorylase Kinase, domain 1"/>
    <property type="match status" value="1"/>
</dbReference>
<evidence type="ECO:0000256" key="1">
    <source>
        <dbReference type="ARBA" id="ARBA00006485"/>
    </source>
</evidence>
<dbReference type="GO" id="GO:0004707">
    <property type="term" value="F:MAP kinase activity"/>
    <property type="evidence" value="ECO:0007669"/>
    <property type="project" value="UniProtKB-EC"/>
</dbReference>
<keyword evidence="5 8" id="KW-0418">Kinase</keyword>
<proteinExistence type="inferred from homology"/>
<dbReference type="Gene3D" id="1.10.510.10">
    <property type="entry name" value="Transferase(Phosphotransferase) domain 1"/>
    <property type="match status" value="1"/>
</dbReference>
<keyword evidence="3 8" id="KW-0808">Transferase</keyword>
<dbReference type="Proteomes" id="UP001567538">
    <property type="component" value="Unassembled WGS sequence"/>
</dbReference>
<dbReference type="PROSITE" id="PS00108">
    <property type="entry name" value="PROTEIN_KINASE_ST"/>
    <property type="match status" value="1"/>
</dbReference>
<dbReference type="InterPro" id="IPR050108">
    <property type="entry name" value="CDK"/>
</dbReference>
<evidence type="ECO:0000259" key="7">
    <source>
        <dbReference type="PROSITE" id="PS50011"/>
    </source>
</evidence>
<gene>
    <name evidence="8" type="primary">MAPK15</name>
    <name evidence="8" type="ORF">AAHA92_03551</name>
</gene>
<keyword evidence="6" id="KW-0067">ATP-binding</keyword>
<dbReference type="InterPro" id="IPR008271">
    <property type="entry name" value="Ser/Thr_kinase_AS"/>
</dbReference>
<evidence type="ECO:0000256" key="5">
    <source>
        <dbReference type="ARBA" id="ARBA00022777"/>
    </source>
</evidence>
<feature type="domain" description="Protein kinase" evidence="7">
    <location>
        <begin position="9"/>
        <end position="270"/>
    </location>
</feature>
<comment type="similarity">
    <text evidence="1">Belongs to the protein kinase superfamily. CMGC Ser/Thr protein kinase family. CDC2/CDKX subfamily.</text>
</comment>
<dbReference type="SMART" id="SM00220">
    <property type="entry name" value="S_TKc"/>
    <property type="match status" value="1"/>
</dbReference>
<keyword evidence="2" id="KW-0723">Serine/threonine-protein kinase</keyword>
<evidence type="ECO:0000256" key="2">
    <source>
        <dbReference type="ARBA" id="ARBA00022527"/>
    </source>
</evidence>
<evidence type="ECO:0000256" key="6">
    <source>
        <dbReference type="ARBA" id="ARBA00022840"/>
    </source>
</evidence>
<evidence type="ECO:0000313" key="9">
    <source>
        <dbReference type="Proteomes" id="UP001567538"/>
    </source>
</evidence>
<name>A0ABD1IHH3_SALDI</name>
<dbReference type="InterPro" id="IPR000719">
    <property type="entry name" value="Prot_kinase_dom"/>
</dbReference>
<evidence type="ECO:0000256" key="4">
    <source>
        <dbReference type="ARBA" id="ARBA00022741"/>
    </source>
</evidence>
<dbReference type="PANTHER" id="PTHR24056">
    <property type="entry name" value="CELL DIVISION PROTEIN KINASE"/>
    <property type="match status" value="1"/>
</dbReference>
<dbReference type="SUPFAM" id="SSF56112">
    <property type="entry name" value="Protein kinase-like (PK-like)"/>
    <property type="match status" value="1"/>
</dbReference>
<dbReference type="EC" id="2.7.11.24" evidence="8"/>
<dbReference type="PANTHER" id="PTHR24056:SF107">
    <property type="entry name" value="CYCLIN-DEPENDENT KINASE 11A-RELATED"/>
    <property type="match status" value="1"/>
</dbReference>
<organism evidence="8 9">
    <name type="scientific">Salvia divinorum</name>
    <name type="common">Maria pastora</name>
    <name type="synonym">Diviner's sage</name>
    <dbReference type="NCBI Taxonomy" id="28513"/>
    <lineage>
        <taxon>Eukaryota</taxon>
        <taxon>Viridiplantae</taxon>
        <taxon>Streptophyta</taxon>
        <taxon>Embryophyta</taxon>
        <taxon>Tracheophyta</taxon>
        <taxon>Spermatophyta</taxon>
        <taxon>Magnoliopsida</taxon>
        <taxon>eudicotyledons</taxon>
        <taxon>Gunneridae</taxon>
        <taxon>Pentapetalae</taxon>
        <taxon>asterids</taxon>
        <taxon>lamiids</taxon>
        <taxon>Lamiales</taxon>
        <taxon>Lamiaceae</taxon>
        <taxon>Nepetoideae</taxon>
        <taxon>Mentheae</taxon>
        <taxon>Salviinae</taxon>
        <taxon>Salvia</taxon>
        <taxon>Salvia subgen. Calosphace</taxon>
    </lineage>
</organism>
<protein>
    <submittedName>
        <fullName evidence="8">Mitogen-activated protein kinase 15</fullName>
        <ecNumber evidence="8">2.7.11.24</ecNumber>
    </submittedName>
</protein>
<dbReference type="AlphaFoldDB" id="A0ABD1IHH3"/>
<accession>A0ABD1IHH3</accession>
<reference evidence="8 9" key="1">
    <citation type="submission" date="2024-06" db="EMBL/GenBank/DDBJ databases">
        <title>A chromosome level genome sequence of Diviner's sage (Salvia divinorum).</title>
        <authorList>
            <person name="Ford S.A."/>
            <person name="Ro D.-K."/>
            <person name="Ness R.W."/>
            <person name="Phillips M.A."/>
        </authorList>
    </citation>
    <scope>NUCLEOTIDE SEQUENCE [LARGE SCALE GENOMIC DNA]</scope>
    <source>
        <strain evidence="8">SAF-2024a</strain>
        <tissue evidence="8">Leaf</tissue>
    </source>
</reference>
<evidence type="ECO:0000313" key="8">
    <source>
        <dbReference type="EMBL" id="KAL1568150.1"/>
    </source>
</evidence>
<dbReference type="EMBL" id="JBEAFC010000002">
    <property type="protein sequence ID" value="KAL1568150.1"/>
    <property type="molecule type" value="Genomic_DNA"/>
</dbReference>
<dbReference type="GO" id="GO:0005524">
    <property type="term" value="F:ATP binding"/>
    <property type="evidence" value="ECO:0007669"/>
    <property type="project" value="UniProtKB-KW"/>
</dbReference>
<dbReference type="PROSITE" id="PS50011">
    <property type="entry name" value="PROTEIN_KINASE_DOM"/>
    <property type="match status" value="1"/>
</dbReference>